<dbReference type="SUPFAM" id="SSF51126">
    <property type="entry name" value="Pectin lyase-like"/>
    <property type="match status" value="1"/>
</dbReference>
<evidence type="ECO:0000313" key="2">
    <source>
        <dbReference type="EMBL" id="WBA43161.1"/>
    </source>
</evidence>
<name>A0ABY7LRX0_9BACT</name>
<sequence>MPIEQNKYRIKDLNAINQEAQLIDKIIEVESSVSDENFRVSVPTLVQTVANNLPGANNAKSGYKMVRFYDANHVGYREGDSTLVSLNPAFLCLGTICKAEFPGKEYILVYSQTGPLTVWLDGTFVGDRITAKWVEKDSLEDQVKGIVDFNPFQASYDEGDTVKFVVDTFLRLFVARKELVKSEFSDNQIPVPTGLSTDENWREVNPAGLVKIKDWLEGSYKKHEVVVYQGQLLRAKHDIAGTFVSVISELPPAPSEEDWEFLSGGGGGAYVYDDTVLQNRLGVVEDDVDTLRIEIAVLDASLTGRIDDIVAVVSEWVPGSYIKGQLVSSGGNVFSAKQNIQNSQVAPTATNLYWLKVNGAGDVTQQYVDTADAALDARIDVLEGQEPGTLLTPDQQNALSGTNGTPSAANRFVTNQDPRIGDSRRKIFARKLSGEVYEGTAADPAADRVHLAADFVGNHGLIEVNTVYDSTGTINLRQGTTLLGNMRYFRLGSFDTNQGFDLNLAPQTVLRDLKIENYWSGYVRSAYGANNYQTPRIDGCTFFSKVKVEAGCFLRIVDCIINDANGWNVGDGTILLEGSTRSFSGSFGVGPGFATIIDLRPNAESASKDYVDIADAALDARIDALETSPVPTGDVTQAELNAEISARVAGDAALDGRVDDLESVVSGIDLSTSNYANIVKLDRTRIFYATWQQALDASQPGDTVNIASAITPLPGGTEVNFALPAGVTLNTNSYAIGSEATTGPLFRLPTGKTIINGGGSLAYLNTNFASAIYSDQENVDLTVENMTLLVKESGAYGILMITNTSTVLLKNVTFAGASGGRAIRQAGTGRIVAKHCFVQASGTSTTLGVFTGGTIEYEGNLLLNDSSKATVEQPNSKLTLRNGVAYSTTRTPGNFPLIRSTKEAGQVVELTNYSVLGTPGVVAVQGTTVILRGSTTIVGDIDCVTLVDERPVASAGVAQSYVDAADAAMDARIDTLESAGSGSVTITGASVQAVVNSNDADMRAALDGSGNLLFYHNDNRILSAHIADGNVTTNKLQNLGITNEKIADNSILSGKLDATYRASVLNRANHTGTQDAGTITTGTFATARIPSLPASQINSGTLAAARFGASTITVDKLSATGTRSATTYLRGDGAWASVTAASQASVIPLIGFQATPLYCSTATDTLIDGTDFLWNAAYLPAGRSVYLEMVGRSDSFTSALRMSLYDLAGNPVTGFAQNADQVYGRSRSAALTLVDGTTYRVYLRMSNGSAGSIKLARLIIL</sequence>
<keyword evidence="3" id="KW-1185">Reference proteome</keyword>
<protein>
    <recommendedName>
        <fullName evidence="4">DUF1983 domain-containing protein</fullName>
    </recommendedName>
</protein>
<organism evidence="2 3">
    <name type="scientific">Hymenobacter canadensis</name>
    <dbReference type="NCBI Taxonomy" id="2999067"/>
    <lineage>
        <taxon>Bacteria</taxon>
        <taxon>Pseudomonadati</taxon>
        <taxon>Bacteroidota</taxon>
        <taxon>Cytophagia</taxon>
        <taxon>Cytophagales</taxon>
        <taxon>Hymenobacteraceae</taxon>
        <taxon>Hymenobacter</taxon>
    </lineage>
</organism>
<reference evidence="2 3" key="1">
    <citation type="submission" date="2022-12" db="EMBL/GenBank/DDBJ databases">
        <title>Hymenobacter canadensis sp. nov. isolated from lake water of the Cambridge Bay, Canada.</title>
        <authorList>
            <person name="Kim W.H."/>
            <person name="Lee Y.M."/>
        </authorList>
    </citation>
    <scope>NUCLEOTIDE SEQUENCE [LARGE SCALE GENOMIC DNA]</scope>
    <source>
        <strain evidence="2 3">PAMC 29467</strain>
    </source>
</reference>
<evidence type="ECO:0000313" key="3">
    <source>
        <dbReference type="Proteomes" id="UP001211005"/>
    </source>
</evidence>
<feature type="region of interest" description="Disordered" evidence="1">
    <location>
        <begin position="390"/>
        <end position="409"/>
    </location>
</feature>
<gene>
    <name evidence="2" type="ORF">O3303_06250</name>
</gene>
<accession>A0ABY7LRX0</accession>
<proteinExistence type="predicted"/>
<evidence type="ECO:0000256" key="1">
    <source>
        <dbReference type="SAM" id="MobiDB-lite"/>
    </source>
</evidence>
<evidence type="ECO:0008006" key="4">
    <source>
        <dbReference type="Google" id="ProtNLM"/>
    </source>
</evidence>
<dbReference type="EMBL" id="CP114767">
    <property type="protein sequence ID" value="WBA43161.1"/>
    <property type="molecule type" value="Genomic_DNA"/>
</dbReference>
<dbReference type="RefSeq" id="WP_269561205.1">
    <property type="nucleotide sequence ID" value="NZ_CP114767.1"/>
</dbReference>
<dbReference type="InterPro" id="IPR011050">
    <property type="entry name" value="Pectin_lyase_fold/virulence"/>
</dbReference>
<dbReference type="Proteomes" id="UP001211005">
    <property type="component" value="Chromosome"/>
</dbReference>
<feature type="compositionally biased region" description="Polar residues" evidence="1">
    <location>
        <begin position="392"/>
        <end position="409"/>
    </location>
</feature>